<keyword evidence="4 5" id="KW-0067">ATP-binding</keyword>
<organism evidence="8 9">
    <name type="scientific">Alectoria fallacina</name>
    <dbReference type="NCBI Taxonomy" id="1903189"/>
    <lineage>
        <taxon>Eukaryota</taxon>
        <taxon>Fungi</taxon>
        <taxon>Dikarya</taxon>
        <taxon>Ascomycota</taxon>
        <taxon>Pezizomycotina</taxon>
        <taxon>Lecanoromycetes</taxon>
        <taxon>OSLEUM clade</taxon>
        <taxon>Lecanoromycetidae</taxon>
        <taxon>Lecanorales</taxon>
        <taxon>Lecanorineae</taxon>
        <taxon>Parmeliaceae</taxon>
        <taxon>Alectoria</taxon>
    </lineage>
</organism>
<dbReference type="Proteomes" id="UP000664203">
    <property type="component" value="Unassembled WGS sequence"/>
</dbReference>
<dbReference type="PROSITE" id="PS51198">
    <property type="entry name" value="UVRD_HELICASE_ATP_BIND"/>
    <property type="match status" value="1"/>
</dbReference>
<dbReference type="Pfam" id="PF13361">
    <property type="entry name" value="UvrD_C"/>
    <property type="match status" value="1"/>
</dbReference>
<evidence type="ECO:0000259" key="7">
    <source>
        <dbReference type="PROSITE" id="PS51198"/>
    </source>
</evidence>
<comment type="caution">
    <text evidence="8">The sequence shown here is derived from an EMBL/GenBank/DDBJ whole genome shotgun (WGS) entry which is preliminary data.</text>
</comment>
<feature type="region of interest" description="Disordered" evidence="6">
    <location>
        <begin position="1973"/>
        <end position="1993"/>
    </location>
</feature>
<feature type="region of interest" description="Disordered" evidence="6">
    <location>
        <begin position="208"/>
        <end position="262"/>
    </location>
</feature>
<keyword evidence="2 5" id="KW-0378">Hydrolase</keyword>
<dbReference type="Gene3D" id="3.40.50.300">
    <property type="entry name" value="P-loop containing nucleotide triphosphate hydrolases"/>
    <property type="match status" value="2"/>
</dbReference>
<keyword evidence="9" id="KW-1185">Reference proteome</keyword>
<dbReference type="GO" id="GO:0005524">
    <property type="term" value="F:ATP binding"/>
    <property type="evidence" value="ECO:0007669"/>
    <property type="project" value="UniProtKB-UniRule"/>
</dbReference>
<evidence type="ECO:0000256" key="6">
    <source>
        <dbReference type="SAM" id="MobiDB-lite"/>
    </source>
</evidence>
<dbReference type="GO" id="GO:0016787">
    <property type="term" value="F:hydrolase activity"/>
    <property type="evidence" value="ECO:0007669"/>
    <property type="project" value="UniProtKB-UniRule"/>
</dbReference>
<dbReference type="InterPro" id="IPR027417">
    <property type="entry name" value="P-loop_NTPase"/>
</dbReference>
<sequence length="2167" mass="245036">MAKGSTLSALLEAEHEPTPRLYSETVDEVIKNPQQISGLTKDDVRDDVLILLTTHSHRLAHFFGRLRSVLRRTPKSQTTSNIAAETKDLLVDVLPYLHQLLESSKVVDFLIPALDICFASSQRPTLRQLASVLASSGTLLEHIVSDHLGIEIIRQWASMQSTTAPDAVTLESWTESLVNLVHNCAIDHDIAHEIQQWHSLKALKKSLQKLEHSTSRPSDKHCTPATRHDLPALGSMTQLNREDKKSRPARHQETNNTIHSLTEDDKRSLKVFGIHVPGSKSSLLEVIKRLEGEKTTAILLSIASKLPCYLCLSRLGSLSQTSKGETHDESFQNVSAPQMEVLDKGIGEWKVLLSPQALRSLLHMGSHGLVGPVTETLNEIASGCWTPQSQTLAGSRSQRKRLKVPIAKTSCGQNHWILWQIAIGMDEETELPQQEIKVWEVCDSSEISKILDRVMFLHKSYSDETIRRCRQHSSAVDGMQIPARFELSSSHLTNSARPSTDLDVRTVDQDIIEMTNKFYALTEPVIRSILSSDLSAEFPFNLSREESRVIRHFRTASLILGRSGTGKTTCLVFKLVRKYLASKVVIDERPVRQILLTRSGFLADKLNSYTRRLIETLSSNPVNLDPLRQSEYTFAVPAEEDSANNTVLTLRDESFPLVCTWESFLGILENTSLKLHRQDFDTMGEPTDRQFDELANTKHSAHGQLVDFQAFKLDYWPHLSHALTKDLSVNLVFAEIMGVIKGSASSRGSLAPLSREEYLTRSCRLAPTFALEAERSRVYEIFKMYEKLKLEMCGADYVDRVVRLLRAVRRDPSLKQLLRSTFDEVYIDEIQDQRCLDIELLLSFIRDGRGFHFAGDTAQAISQDSTFRFSDIKALFYEHFVAASASTNQRELAHPEMFTLSKNYRSHQGILALASLVMGMIWKGFPQTVDKLDPEVGHLNGPKPVLFCGVDFNILCSTNVGHITLSAGTADFGAEQVILVRDVQTKTRLQLQIGDIALILTILESKGMEFDDVILWNFFSECPDQAGVRSLELLKKESVMFDPRRHGGMCSELKHLYVAITRARVQLFIMESSETTAITILKFLSEDTSGPFVQVTSPSHEDFAMRLEMLRPGTSLGPRQWSRRGAELIHLGMYKDALRCYRKAQDLSGERTAEGHLREEEGRRCNAVNDVEGFTQNFTLARNYFLKENLINDAARVLVALGKSEEAAEILLQDKQYSKAARLFAEAGLSTKAIDSHHLAKEYSEAAAIMNRERNYDRLVSYLDGNRGNIPVNTLQGYSLLCKLLLKQNKTSREYRKCAIRLLGSAAEQEKCFLEYEMDDELAELYASQLRYQDLFRLHIRKAQLEQALNLAISKNLLQTSSNDLEPEVLSLLDYVWAGHLEKNRLQHSAAPLKLPSGFLTPSIILRAEQWEASNIFYGLEGSIARQHVAGLKDTVAKSVLCLRNILGATVITQATKLDDFPFEMMQEAVKLAKDLIIHKDSDTLKTVLLLIGLWRPENGKRSFILLPWSPLREGLTDASNVDLTKVALQRVIDRLVSAILALDAKARDLWKEKWPTRCVHFLTIGFCPRQRNREPCNWPHQLVSSQDCSQIVEGLLQVNGIFCDLSLLYSHRALNATFHENYLGIKRHWLERLLRELTHLSSVEQHTSTITKTQGELCYEKKYIAIFFSLEELLYFRLFKEWSERSDLTSLLEQMQLTQAFSPILQKRIFRALSYRLHMDGKGLLQRHLSLSISLMQDLSRQNASDFQNNLSTFLRFLDNIDNQALSTLHALTGVFEYLAAYLILKTCVAACVLTQSWIDLYVPRFTDAVYSAEPLKWFESNHKYQQCLMELTKAFCGILRRFNEAPQPGITLLCSGKTHHPLLLRQRNAELVAIVVANLAPACPRGFTELWTIAKGAFGYDFVRAYHFRSPTPLEIVPKLAPSFLNYNGKDALVVVIKDRSKGSPFFKIEHQTGTKTVSFDQLCPRTPIPAASPDLPSSTPTEDLQEEYTPAERETITKFQRLWRSYSRKIKNRRSYMQLPEARAIAHFISLGTECPPALRFIDGVAFRNTLVSKGVAMSLRLAVARDTLSKLQKDAMRCVDNAELGIEMFQTIDDVLHRNIQVETLLRSVEEKMSDECIEGVVKMGVLTVLAKAMKDVEDMVAEAEQVMLETRNMVDAVSRNCT</sequence>
<dbReference type="PANTHER" id="PTHR21529">
    <property type="entry name" value="MAMMARY TURMOR VIRUS RECEPTOR HOMOLOG 1, 2 MTVR1, 2"/>
    <property type="match status" value="1"/>
</dbReference>
<name>A0A8H3IEQ6_9LECA</name>
<dbReference type="EMBL" id="CAJPDR010000106">
    <property type="protein sequence ID" value="CAF9918040.1"/>
    <property type="molecule type" value="Genomic_DNA"/>
</dbReference>
<dbReference type="SUPFAM" id="SSF48452">
    <property type="entry name" value="TPR-like"/>
    <property type="match status" value="1"/>
</dbReference>
<dbReference type="SUPFAM" id="SSF52540">
    <property type="entry name" value="P-loop containing nucleoside triphosphate hydrolases"/>
    <property type="match status" value="1"/>
</dbReference>
<evidence type="ECO:0000256" key="4">
    <source>
        <dbReference type="ARBA" id="ARBA00022840"/>
    </source>
</evidence>
<evidence type="ECO:0000313" key="8">
    <source>
        <dbReference type="EMBL" id="CAF9918040.1"/>
    </source>
</evidence>
<feature type="compositionally biased region" description="Basic and acidic residues" evidence="6">
    <location>
        <begin position="240"/>
        <end position="253"/>
    </location>
</feature>
<feature type="compositionally biased region" description="Basic and acidic residues" evidence="6">
    <location>
        <begin position="208"/>
        <end position="230"/>
    </location>
</feature>
<evidence type="ECO:0000256" key="2">
    <source>
        <dbReference type="ARBA" id="ARBA00022801"/>
    </source>
</evidence>
<proteinExistence type="predicted"/>
<keyword evidence="1 5" id="KW-0547">Nucleotide-binding</keyword>
<evidence type="ECO:0000256" key="1">
    <source>
        <dbReference type="ARBA" id="ARBA00022741"/>
    </source>
</evidence>
<dbReference type="InterPro" id="IPR039904">
    <property type="entry name" value="TRANK1"/>
</dbReference>
<evidence type="ECO:0000256" key="3">
    <source>
        <dbReference type="ARBA" id="ARBA00022806"/>
    </source>
</evidence>
<dbReference type="PANTHER" id="PTHR21529:SF4">
    <property type="entry name" value="TPR AND ANKYRIN REPEAT-CONTAINING PROTEIN 1"/>
    <property type="match status" value="1"/>
</dbReference>
<feature type="binding site" evidence="5">
    <location>
        <begin position="561"/>
        <end position="568"/>
    </location>
    <ligand>
        <name>ATP</name>
        <dbReference type="ChEBI" id="CHEBI:30616"/>
    </ligand>
</feature>
<gene>
    <name evidence="8" type="ORF">ALECFALPRED_000479</name>
</gene>
<reference evidence="8" key="1">
    <citation type="submission" date="2021-03" db="EMBL/GenBank/DDBJ databases">
        <authorList>
            <person name="Tagirdzhanova G."/>
        </authorList>
    </citation>
    <scope>NUCLEOTIDE SEQUENCE</scope>
</reference>
<dbReference type="InterPro" id="IPR011990">
    <property type="entry name" value="TPR-like_helical_dom_sf"/>
</dbReference>
<dbReference type="InterPro" id="IPR019734">
    <property type="entry name" value="TPR_rpt"/>
</dbReference>
<keyword evidence="3 5" id="KW-0347">Helicase</keyword>
<evidence type="ECO:0000256" key="5">
    <source>
        <dbReference type="PROSITE-ProRule" id="PRU00560"/>
    </source>
</evidence>
<dbReference type="InterPro" id="IPR014016">
    <property type="entry name" value="UvrD-like_ATP-bd"/>
</dbReference>
<accession>A0A8H3IEQ6</accession>
<dbReference type="InterPro" id="IPR014017">
    <property type="entry name" value="DNA_helicase_UvrD-like_C"/>
</dbReference>
<dbReference type="SMART" id="SM00028">
    <property type="entry name" value="TPR"/>
    <property type="match status" value="1"/>
</dbReference>
<dbReference type="Pfam" id="PF00580">
    <property type="entry name" value="UvrD-helicase"/>
    <property type="match status" value="1"/>
</dbReference>
<dbReference type="GO" id="GO:0004386">
    <property type="term" value="F:helicase activity"/>
    <property type="evidence" value="ECO:0007669"/>
    <property type="project" value="UniProtKB-UniRule"/>
</dbReference>
<evidence type="ECO:0000313" key="9">
    <source>
        <dbReference type="Proteomes" id="UP000664203"/>
    </source>
</evidence>
<feature type="domain" description="UvrD-like helicase ATP-binding" evidence="7">
    <location>
        <begin position="540"/>
        <end position="907"/>
    </location>
</feature>
<dbReference type="OrthoDB" id="3156807at2759"/>
<protein>
    <recommendedName>
        <fullName evidence="7">UvrD-like helicase ATP-binding domain-containing protein</fullName>
    </recommendedName>
</protein>